<comment type="caution">
    <text evidence="3">The sequence shown here is derived from an EMBL/GenBank/DDBJ whole genome shotgun (WGS) entry which is preliminary data.</text>
</comment>
<organism evidence="3 4">
    <name type="scientific">Blautia caecimuris</name>
    <dbReference type="NCBI Taxonomy" id="1796615"/>
    <lineage>
        <taxon>Bacteria</taxon>
        <taxon>Bacillati</taxon>
        <taxon>Bacillota</taxon>
        <taxon>Clostridia</taxon>
        <taxon>Lachnospirales</taxon>
        <taxon>Lachnospiraceae</taxon>
        <taxon>Blautia</taxon>
    </lineage>
</organism>
<keyword evidence="2" id="KW-1133">Transmembrane helix</keyword>
<evidence type="ECO:0000313" key="3">
    <source>
        <dbReference type="EMBL" id="MET3750083.1"/>
    </source>
</evidence>
<evidence type="ECO:0000313" key="4">
    <source>
        <dbReference type="Proteomes" id="UP001549106"/>
    </source>
</evidence>
<feature type="compositionally biased region" description="Polar residues" evidence="1">
    <location>
        <begin position="62"/>
        <end position="83"/>
    </location>
</feature>
<protein>
    <submittedName>
        <fullName evidence="3">Uncharacterized protein</fullName>
    </submittedName>
</protein>
<evidence type="ECO:0000256" key="1">
    <source>
        <dbReference type="SAM" id="MobiDB-lite"/>
    </source>
</evidence>
<name>A0ABV2M0T8_9FIRM</name>
<dbReference type="RefSeq" id="WP_257464349.1">
    <property type="nucleotide sequence ID" value="NZ_JANJZT010000007.1"/>
</dbReference>
<feature type="transmembrane region" description="Helical" evidence="2">
    <location>
        <begin position="118"/>
        <end position="137"/>
    </location>
</feature>
<reference evidence="3 4" key="1">
    <citation type="submission" date="2024-06" db="EMBL/GenBank/DDBJ databases">
        <title>Genomic Encyclopedia of Type Strains, Phase IV (KMG-IV): sequencing the most valuable type-strain genomes for metagenomic binning, comparative biology and taxonomic classification.</title>
        <authorList>
            <person name="Goeker M."/>
        </authorList>
    </citation>
    <scope>NUCLEOTIDE SEQUENCE [LARGE SCALE GENOMIC DNA]</scope>
    <source>
        <strain evidence="3 4">DSM 29492</strain>
    </source>
</reference>
<proteinExistence type="predicted"/>
<keyword evidence="4" id="KW-1185">Reference proteome</keyword>
<dbReference type="EMBL" id="JBEPMJ010000007">
    <property type="protein sequence ID" value="MET3750083.1"/>
    <property type="molecule type" value="Genomic_DNA"/>
</dbReference>
<dbReference type="Proteomes" id="UP001549106">
    <property type="component" value="Unassembled WGS sequence"/>
</dbReference>
<evidence type="ECO:0000256" key="2">
    <source>
        <dbReference type="SAM" id="Phobius"/>
    </source>
</evidence>
<gene>
    <name evidence="3" type="ORF">ABID24_001318</name>
</gene>
<keyword evidence="2" id="KW-0472">Membrane</keyword>
<sequence length="273" mass="31026">MRCQLCDGPVVGGRCKSCGMPYKNDAVLYHVNEDRKTHDRHASEKAREELRKRLAPSETVKKAQQPQPQRKTTGNTAGNQTAYRAQKHKKTAKTGTVYASEKRNTLSSEPKKKKKHQGIFLILSFLIIFLPVIQGLWDTWRKNILQNDILEHYVYETVTDEEVLPVDTDTEYITELSDDSYLSSWINSGTGKIEYALSAGHGQAFVGTEIEPGKYIVYTNKEKVKLVREGVGGKEIHLLKTGEEVEFTLNEGDLLYLDEYENSYDSVYLSRAE</sequence>
<feature type="compositionally biased region" description="Basic and acidic residues" evidence="1">
    <location>
        <begin position="33"/>
        <end position="52"/>
    </location>
</feature>
<feature type="region of interest" description="Disordered" evidence="1">
    <location>
        <begin position="33"/>
        <end position="94"/>
    </location>
</feature>
<keyword evidence="2" id="KW-0812">Transmembrane</keyword>
<accession>A0ABV2M0T8</accession>